<evidence type="ECO:0000313" key="8">
    <source>
        <dbReference type="EMBL" id="MDI9232718.1"/>
    </source>
</evidence>
<dbReference type="SMART" id="SM00317">
    <property type="entry name" value="SET"/>
    <property type="match status" value="1"/>
</dbReference>
<feature type="domain" description="Post-SET" evidence="7">
    <location>
        <begin position="130"/>
        <end position="146"/>
    </location>
</feature>
<comment type="caution">
    <text evidence="8">The sequence shown here is derived from an EMBL/GenBank/DDBJ whole genome shotgun (WGS) entry which is preliminary data.</text>
</comment>
<feature type="domain" description="SET" evidence="6">
    <location>
        <begin position="5"/>
        <end position="117"/>
    </location>
</feature>
<dbReference type="Gene3D" id="2.170.270.10">
    <property type="entry name" value="SET domain"/>
    <property type="match status" value="1"/>
</dbReference>
<dbReference type="Proteomes" id="UP001431902">
    <property type="component" value="Unassembled WGS sequence"/>
</dbReference>
<gene>
    <name evidence="8" type="ORF">QLQ16_02590</name>
</gene>
<evidence type="ECO:0000256" key="4">
    <source>
        <dbReference type="ARBA" id="ARBA00022679"/>
    </source>
</evidence>
<keyword evidence="2" id="KW-0158">Chromosome</keyword>
<keyword evidence="9" id="KW-1185">Reference proteome</keyword>
<protein>
    <submittedName>
        <fullName evidence="8">SET domain-containing protein-lysine N-methyltransferase</fullName>
    </submittedName>
</protein>
<dbReference type="InterPro" id="IPR050777">
    <property type="entry name" value="SET2_Histone-Lys_MeTrsfase"/>
</dbReference>
<dbReference type="EMBL" id="JASGBH010000002">
    <property type="protein sequence ID" value="MDI9232718.1"/>
    <property type="molecule type" value="Genomic_DNA"/>
</dbReference>
<dbReference type="InterPro" id="IPR001214">
    <property type="entry name" value="SET_dom"/>
</dbReference>
<comment type="subcellular location">
    <subcellularLocation>
        <location evidence="1">Chromosome</location>
    </subcellularLocation>
</comment>
<evidence type="ECO:0000313" key="9">
    <source>
        <dbReference type="Proteomes" id="UP001431902"/>
    </source>
</evidence>
<evidence type="ECO:0000256" key="5">
    <source>
        <dbReference type="ARBA" id="ARBA00022691"/>
    </source>
</evidence>
<accession>A0ABT6X3M3</accession>
<evidence type="ECO:0000259" key="7">
    <source>
        <dbReference type="PROSITE" id="PS50868"/>
    </source>
</evidence>
<sequence>MTCEPHIEVQSSPVHGQGVFALRHMAAGETVIEYVGEIISMAEAVARHPHDPSDPNHTFYFQLDDGRVIDAVRDGNASKWINHSCKPNCEPTDVKGRVFIQTRRPVFRGEELTFDYGLVSDEPVTEALKARYACRCGAKRCRGTMLAR</sequence>
<evidence type="ECO:0000259" key="6">
    <source>
        <dbReference type="PROSITE" id="PS50280"/>
    </source>
</evidence>
<dbReference type="InterPro" id="IPR046341">
    <property type="entry name" value="SET_dom_sf"/>
</dbReference>
<dbReference type="PROSITE" id="PS50280">
    <property type="entry name" value="SET"/>
    <property type="match status" value="1"/>
</dbReference>
<keyword evidence="3" id="KW-0489">Methyltransferase</keyword>
<evidence type="ECO:0000256" key="3">
    <source>
        <dbReference type="ARBA" id="ARBA00022603"/>
    </source>
</evidence>
<dbReference type="Pfam" id="PF00856">
    <property type="entry name" value="SET"/>
    <property type="match status" value="1"/>
</dbReference>
<name>A0ABT6X3M3_9BURK</name>
<dbReference type="SUPFAM" id="SSF82199">
    <property type="entry name" value="SET domain"/>
    <property type="match status" value="1"/>
</dbReference>
<dbReference type="PROSITE" id="PS50868">
    <property type="entry name" value="POST_SET"/>
    <property type="match status" value="1"/>
</dbReference>
<dbReference type="RefSeq" id="WP_283223131.1">
    <property type="nucleotide sequence ID" value="NZ_JASGBH010000002.1"/>
</dbReference>
<evidence type="ECO:0000256" key="2">
    <source>
        <dbReference type="ARBA" id="ARBA00022454"/>
    </source>
</evidence>
<proteinExistence type="predicted"/>
<evidence type="ECO:0000256" key="1">
    <source>
        <dbReference type="ARBA" id="ARBA00004286"/>
    </source>
</evidence>
<keyword evidence="5" id="KW-0949">S-adenosyl-L-methionine</keyword>
<keyword evidence="4" id="KW-0808">Transferase</keyword>
<dbReference type="PANTHER" id="PTHR22884">
    <property type="entry name" value="SET DOMAIN PROTEINS"/>
    <property type="match status" value="1"/>
</dbReference>
<organism evidence="8 9">
    <name type="scientific">Limnohabitans lacus</name>
    <dbReference type="NCBI Taxonomy" id="3045173"/>
    <lineage>
        <taxon>Bacteria</taxon>
        <taxon>Pseudomonadati</taxon>
        <taxon>Pseudomonadota</taxon>
        <taxon>Betaproteobacteria</taxon>
        <taxon>Burkholderiales</taxon>
        <taxon>Comamonadaceae</taxon>
        <taxon>Limnohabitans</taxon>
    </lineage>
</organism>
<reference evidence="8" key="1">
    <citation type="submission" date="2023-05" db="EMBL/GenBank/DDBJ databases">
        <title>Limnohabitans sp. strain HM2-2 Genome sequencing and assembly.</title>
        <authorList>
            <person name="Jung Y."/>
        </authorList>
    </citation>
    <scope>NUCLEOTIDE SEQUENCE</scope>
    <source>
        <strain evidence="8">HM2-2</strain>
    </source>
</reference>
<dbReference type="InterPro" id="IPR003616">
    <property type="entry name" value="Post-SET_dom"/>
</dbReference>